<feature type="domain" description="FIST C-domain" evidence="2">
    <location>
        <begin position="215"/>
        <end position="387"/>
    </location>
</feature>
<proteinExistence type="predicted"/>
<dbReference type="InterPro" id="IPR013702">
    <property type="entry name" value="FIST_domain_N"/>
</dbReference>
<comment type="caution">
    <text evidence="3">The sequence shown here is derived from an EMBL/GenBank/DDBJ whole genome shotgun (WGS) entry which is preliminary data.</text>
</comment>
<dbReference type="Pfam" id="PF08495">
    <property type="entry name" value="FIST"/>
    <property type="match status" value="1"/>
</dbReference>
<dbReference type="Proteomes" id="UP000285575">
    <property type="component" value="Unassembled WGS sequence"/>
</dbReference>
<accession>A0A437RSB3</accession>
<sequence>MPAFLIGHATHPDWRAALALAAAQVEARRAAHDSSDAGPLSLGFVYFTDHYAPHAAALLADLRQRWPGVAWVGSVGVGVCAGAAEYIDEPALALMLAALPAGRFEVFSGARKLRRITPYTALVHADPATPDLQELITEMSDRTDSGYLFGGLASSRAATHHVAEGVWQGGLSGVAFTQDVPLVSRVTQGCQPVGPTRTITACERHIVTELDGEPALPCLLRDLGLDALDDPRAALPRLRATLVGLNDAADGSLARPGQFGADTRVRHLVGLDPGRHAFAVADLVQTGMRLAFCQRDVQAARRDLVRICSEIRDELEPQDDPLSGHAPAPARRLLGAVYVSCTGRGGPHFGGPSAELKTIQHALGGGQGDGEELPLVGFFAAGEIARHHLYGYTGVLTVFTESA</sequence>
<evidence type="ECO:0000259" key="2">
    <source>
        <dbReference type="SMART" id="SM01204"/>
    </source>
</evidence>
<dbReference type="Pfam" id="PF10442">
    <property type="entry name" value="FIST_C"/>
    <property type="match status" value="1"/>
</dbReference>
<dbReference type="SMART" id="SM01204">
    <property type="entry name" value="FIST_C"/>
    <property type="match status" value="1"/>
</dbReference>
<dbReference type="RefSeq" id="WP_128227272.1">
    <property type="nucleotide sequence ID" value="NZ_SACR01000001.1"/>
</dbReference>
<dbReference type="AlphaFoldDB" id="A0A437RSB3"/>
<protein>
    <recommendedName>
        <fullName evidence="5">Small ligand-binding sensory domain FIST</fullName>
    </recommendedName>
</protein>
<name>A0A437RSB3_9BURK</name>
<dbReference type="OrthoDB" id="9770435at2"/>
<dbReference type="SMART" id="SM00897">
    <property type="entry name" value="FIST"/>
    <property type="match status" value="1"/>
</dbReference>
<evidence type="ECO:0000313" key="3">
    <source>
        <dbReference type="EMBL" id="RVU49638.1"/>
    </source>
</evidence>
<evidence type="ECO:0000259" key="1">
    <source>
        <dbReference type="SMART" id="SM00897"/>
    </source>
</evidence>
<keyword evidence="4" id="KW-1185">Reference proteome</keyword>
<evidence type="ECO:0000313" key="4">
    <source>
        <dbReference type="Proteomes" id="UP000285575"/>
    </source>
</evidence>
<evidence type="ECO:0008006" key="5">
    <source>
        <dbReference type="Google" id="ProtNLM"/>
    </source>
</evidence>
<feature type="domain" description="FIST" evidence="1">
    <location>
        <begin position="40"/>
        <end position="214"/>
    </location>
</feature>
<dbReference type="EMBL" id="SACR01000001">
    <property type="protein sequence ID" value="RVU49638.1"/>
    <property type="molecule type" value="Genomic_DNA"/>
</dbReference>
<gene>
    <name evidence="3" type="ORF">EOE66_03525</name>
</gene>
<organism evidence="3 4">
    <name type="scientific">Rubrivivax rivuli</name>
    <dbReference type="NCBI Taxonomy" id="1862385"/>
    <lineage>
        <taxon>Bacteria</taxon>
        <taxon>Pseudomonadati</taxon>
        <taxon>Pseudomonadota</taxon>
        <taxon>Betaproteobacteria</taxon>
        <taxon>Burkholderiales</taxon>
        <taxon>Sphaerotilaceae</taxon>
        <taxon>Rubrivivax</taxon>
    </lineage>
</organism>
<reference evidence="3 4" key="1">
    <citation type="submission" date="2019-01" db="EMBL/GenBank/DDBJ databases">
        <authorList>
            <person name="Chen W.-M."/>
        </authorList>
    </citation>
    <scope>NUCLEOTIDE SEQUENCE [LARGE SCALE GENOMIC DNA]</scope>
    <source>
        <strain evidence="3 4">KYPY4</strain>
    </source>
</reference>
<dbReference type="InterPro" id="IPR019494">
    <property type="entry name" value="FIST_C"/>
</dbReference>